<evidence type="ECO:0000313" key="14">
    <source>
        <dbReference type="Proteomes" id="UP000774617"/>
    </source>
</evidence>
<feature type="transmembrane region" description="Helical" evidence="10">
    <location>
        <begin position="202"/>
        <end position="222"/>
    </location>
</feature>
<dbReference type="InterPro" id="IPR003593">
    <property type="entry name" value="AAA+_ATPase"/>
</dbReference>
<evidence type="ECO:0000259" key="12">
    <source>
        <dbReference type="PROSITE" id="PS50929"/>
    </source>
</evidence>
<dbReference type="Pfam" id="PF00664">
    <property type="entry name" value="ABC_membrane"/>
    <property type="match status" value="2"/>
</dbReference>
<comment type="caution">
    <text evidence="13">The sequence shown here is derived from an EMBL/GenBank/DDBJ whole genome shotgun (WGS) entry which is preliminary data.</text>
</comment>
<keyword evidence="6 10" id="KW-1133">Transmembrane helix</keyword>
<dbReference type="InterPro" id="IPR003439">
    <property type="entry name" value="ABC_transporter-like_ATP-bd"/>
</dbReference>
<dbReference type="InterPro" id="IPR056227">
    <property type="entry name" value="TMD0_ABC"/>
</dbReference>
<evidence type="ECO:0000256" key="6">
    <source>
        <dbReference type="ARBA" id="ARBA00022989"/>
    </source>
</evidence>
<evidence type="ECO:0000259" key="11">
    <source>
        <dbReference type="PROSITE" id="PS50893"/>
    </source>
</evidence>
<keyword evidence="4" id="KW-0547">Nucleotide-binding</keyword>
<feature type="transmembrane region" description="Helical" evidence="10">
    <location>
        <begin position="162"/>
        <end position="181"/>
    </location>
</feature>
<dbReference type="InterPro" id="IPR017871">
    <property type="entry name" value="ABC_transporter-like_CS"/>
</dbReference>
<dbReference type="GO" id="GO:0016787">
    <property type="term" value="F:hydrolase activity"/>
    <property type="evidence" value="ECO:0007669"/>
    <property type="project" value="UniProtKB-KW"/>
</dbReference>
<dbReference type="Proteomes" id="UP000774617">
    <property type="component" value="Unassembled WGS sequence"/>
</dbReference>
<evidence type="ECO:0000256" key="9">
    <source>
        <dbReference type="SAM" id="MobiDB-lite"/>
    </source>
</evidence>
<protein>
    <submittedName>
        <fullName evidence="13">P-loop containing nucleoside triphosphate hydrolase protein</fullName>
    </submittedName>
</protein>
<evidence type="ECO:0000256" key="1">
    <source>
        <dbReference type="ARBA" id="ARBA00004141"/>
    </source>
</evidence>
<keyword evidence="3 10" id="KW-0812">Transmembrane</keyword>
<organism evidence="13 14">
    <name type="scientific">Macrophomina phaseolina</name>
    <dbReference type="NCBI Taxonomy" id="35725"/>
    <lineage>
        <taxon>Eukaryota</taxon>
        <taxon>Fungi</taxon>
        <taxon>Dikarya</taxon>
        <taxon>Ascomycota</taxon>
        <taxon>Pezizomycotina</taxon>
        <taxon>Dothideomycetes</taxon>
        <taxon>Dothideomycetes incertae sedis</taxon>
        <taxon>Botryosphaeriales</taxon>
        <taxon>Botryosphaeriaceae</taxon>
        <taxon>Macrophomina</taxon>
    </lineage>
</organism>
<evidence type="ECO:0000313" key="13">
    <source>
        <dbReference type="EMBL" id="KAH7026894.1"/>
    </source>
</evidence>
<evidence type="ECO:0000256" key="4">
    <source>
        <dbReference type="ARBA" id="ARBA00022741"/>
    </source>
</evidence>
<keyword evidence="5" id="KW-0067">ATP-binding</keyword>
<feature type="transmembrane region" description="Helical" evidence="10">
    <location>
        <begin position="1146"/>
        <end position="1166"/>
    </location>
</feature>
<keyword evidence="2" id="KW-0813">Transport</keyword>
<dbReference type="InterPro" id="IPR027417">
    <property type="entry name" value="P-loop_NTPase"/>
</dbReference>
<feature type="region of interest" description="Disordered" evidence="9">
    <location>
        <begin position="862"/>
        <end position="897"/>
    </location>
</feature>
<feature type="compositionally biased region" description="Basic and acidic residues" evidence="9">
    <location>
        <begin position="865"/>
        <end position="883"/>
    </location>
</feature>
<feature type="domain" description="ABC transmembrane type-1" evidence="12">
    <location>
        <begin position="283"/>
        <end position="556"/>
    </location>
</feature>
<evidence type="ECO:0000256" key="7">
    <source>
        <dbReference type="ARBA" id="ARBA00023136"/>
    </source>
</evidence>
<keyword evidence="7 10" id="KW-0472">Membrane</keyword>
<feature type="transmembrane region" description="Helical" evidence="10">
    <location>
        <begin position="36"/>
        <end position="55"/>
    </location>
</feature>
<dbReference type="Gene3D" id="1.20.1560.10">
    <property type="entry name" value="ABC transporter type 1, transmembrane domain"/>
    <property type="match status" value="2"/>
</dbReference>
<dbReference type="PANTHER" id="PTHR24223">
    <property type="entry name" value="ATP-BINDING CASSETTE SUB-FAMILY C"/>
    <property type="match status" value="1"/>
</dbReference>
<dbReference type="Gene3D" id="3.40.50.300">
    <property type="entry name" value="P-loop containing nucleotide triphosphate hydrolases"/>
    <property type="match status" value="2"/>
</dbReference>
<keyword evidence="14" id="KW-1185">Reference proteome</keyword>
<dbReference type="CDD" id="cd18580">
    <property type="entry name" value="ABC_6TM_ABCC_D2"/>
    <property type="match status" value="1"/>
</dbReference>
<dbReference type="InterPro" id="IPR036640">
    <property type="entry name" value="ABC1_TM_sf"/>
</dbReference>
<feature type="transmembrane region" description="Helical" evidence="10">
    <location>
        <begin position="1050"/>
        <end position="1074"/>
    </location>
</feature>
<proteinExistence type="predicted"/>
<dbReference type="EMBL" id="JAGTJR010000054">
    <property type="protein sequence ID" value="KAH7026894.1"/>
    <property type="molecule type" value="Genomic_DNA"/>
</dbReference>
<dbReference type="InterPro" id="IPR044746">
    <property type="entry name" value="ABCC_6TM_D1"/>
</dbReference>
<evidence type="ECO:0000256" key="10">
    <source>
        <dbReference type="SAM" id="Phobius"/>
    </source>
</evidence>
<sequence length="1489" mass="163919">MASFESHNSTSPDNQFGPVVRHGPREFDFTQLFEESILGVTPSAIFLLATLYRFWRLFARGKRRKRVWNDSARLQKLVALGILASTSLAIIVVWSTLPSPRTAATLPSAALAFANALLFMLLSNWEHLYSVRPSILLESYLVCSIAFDAVRARTYWLIHTSHAVAGLFSAALAIKIAVLLLETRSKRPYLRGNDLRLSVEQTAGMLSLGLWTWVLGFLARGYRRGLGVLGDLMTVDEALLSASFQRKSLINGLKHGPKRKYSLFQKSLHSLGWSLYAPIVPRLAMSAFTYSQPLLLTRTLGYVEGQPYRNKNIGYGLIGAYVLVYAGIAISSAQYWRYVNRLVTQMRVILIPAIYDKITTLADGKNMEAVTLMSADMERITEGLKDLHEVWACAVEAGVAFYLLYRQIGPVSVAPIGLAILSTILTSQLARLIGKRQKLWLEAVEARLKPTIRILGCMKEVKMYGIGDKIERTLQSLRINELKIARGYRRIVVLALACSYTTLTLSPVIAFGAFSAQENITGQPLDASRMFTSLSLINLLAKPLIAVLQSLPRIASAASCFARIQAFMGHEDRMDYRHFLSGRPLTTETYIPSTPSSPEIEESTDIALDTIRSEGRAVHAQQPNDKVSIPLNAFIIVNGFFGWDRVRPPVLKDINLCIPASRFTVVTGPSGSGKTTFLMSLLAETYLHSGSVEAFSTSIAVADQACWLANRTLKENITGYSTSPLDGAWYRQVLSACALDEDVRSWDKGDERVIGSKGTSLSGGQKQRVALARAIYAKKQIVILDDVLSGLDTVTETRILNRLCGADGILRRQRTTIILATHSAQALKFSDHIISLGSDGYIQHQGTFQSLEQDLNLANYSESDENQRFQKSETDWPSKESQVHDSPPLESDETEKRNLQTSGDISVYGYYFASMGLLNVAAFLALGIAFTFFLRFSDLWVAWWSAENERKPNSRLGMYLGVYGGLQGAAIVSICLWAWLYLERAVAKSGSYLHKRVLQTVIKAPLAFLSSVDNGVTVNRFSQDILLIDGELPASLINAAAELFSGVAQLALVAVASPYICILYPFIFLAIFLLQKFYLKTSRPLRILDIEAKSPLYTHFVESLEGLPSVRAFGWEKRFRERCLALLDASQIPFYLLLSVQRWLNLVLDLMVGALAVVVVGLAVGLNGSVKTANMGVTLSNIITLGETLRELLLWFTMLEMSIGAVARVKAFAAETLPEDIDDRHGTPPDAWPASGELVFRDVSASYVPLSPSSNNNNNTQQLALDHVTFSVPPAHHVAICGRSGSGKSSLLSTLFRLLEPLDGAIYIDGLNILDFPRETLRSRLNVVPQSSCLFVGSVRANLDPADVAADDSTLWKALQSVQLDGLVDLMGGLDAPLSASSLSHGEKELLCLARALVKKSAGGKVLVLDEATSSVDPETGALMQRVIRTEFKDHTVLMVTHRLEGVMDMDMVVVMGGGKVTEYGTPSELLKNENGEFRKLHSAQSTTF</sequence>
<dbReference type="PANTHER" id="PTHR24223:SF399">
    <property type="entry name" value="ABC TRANSPORTER ATNG"/>
    <property type="match status" value="1"/>
</dbReference>
<dbReference type="InterPro" id="IPR011527">
    <property type="entry name" value="ABC1_TM_dom"/>
</dbReference>
<dbReference type="InterPro" id="IPR050173">
    <property type="entry name" value="ABC_transporter_C-like"/>
</dbReference>
<feature type="transmembrane region" description="Helical" evidence="10">
    <location>
        <begin position="491"/>
        <end position="514"/>
    </location>
</feature>
<dbReference type="Pfam" id="PF00005">
    <property type="entry name" value="ABC_tran"/>
    <property type="match status" value="2"/>
</dbReference>
<feature type="domain" description="ABC transmembrane type-1" evidence="12">
    <location>
        <begin position="916"/>
        <end position="1201"/>
    </location>
</feature>
<dbReference type="SUPFAM" id="SSF90123">
    <property type="entry name" value="ABC transporter transmembrane region"/>
    <property type="match status" value="2"/>
</dbReference>
<feature type="transmembrane region" description="Helical" evidence="10">
    <location>
        <begin position="956"/>
        <end position="982"/>
    </location>
</feature>
<evidence type="ECO:0000256" key="5">
    <source>
        <dbReference type="ARBA" id="ARBA00022840"/>
    </source>
</evidence>
<comment type="subcellular location">
    <subcellularLocation>
        <location evidence="1">Membrane</location>
        <topology evidence="1">Multi-pass membrane protein</topology>
    </subcellularLocation>
</comment>
<evidence type="ECO:0000256" key="3">
    <source>
        <dbReference type="ARBA" id="ARBA00022692"/>
    </source>
</evidence>
<dbReference type="SMART" id="SM00382">
    <property type="entry name" value="AAA"/>
    <property type="match status" value="2"/>
</dbReference>
<feature type="transmembrane region" description="Helical" evidence="10">
    <location>
        <begin position="908"/>
        <end position="936"/>
    </location>
</feature>
<feature type="transmembrane region" description="Helical" evidence="10">
    <location>
        <begin position="103"/>
        <end position="123"/>
    </location>
</feature>
<dbReference type="PROSITE" id="PS50929">
    <property type="entry name" value="ABC_TM1F"/>
    <property type="match status" value="2"/>
</dbReference>
<dbReference type="InterPro" id="IPR044726">
    <property type="entry name" value="ABCC_6TM_D2"/>
</dbReference>
<dbReference type="PROSITE" id="PS00211">
    <property type="entry name" value="ABC_TRANSPORTER_1"/>
    <property type="match status" value="1"/>
</dbReference>
<feature type="transmembrane region" description="Helical" evidence="10">
    <location>
        <begin position="313"/>
        <end position="336"/>
    </location>
</feature>
<gene>
    <name evidence="13" type="ORF">B0J12DRAFT_684992</name>
</gene>
<evidence type="ECO:0000256" key="2">
    <source>
        <dbReference type="ARBA" id="ARBA00022448"/>
    </source>
</evidence>
<dbReference type="SUPFAM" id="SSF52540">
    <property type="entry name" value="P-loop containing nucleoside triphosphate hydrolases"/>
    <property type="match status" value="2"/>
</dbReference>
<feature type="domain" description="ABC transporter" evidence="11">
    <location>
        <begin position="635"/>
        <end position="863"/>
    </location>
</feature>
<reference evidence="13 14" key="1">
    <citation type="journal article" date="2021" name="Nat. Commun.">
        <title>Genetic determinants of endophytism in the Arabidopsis root mycobiome.</title>
        <authorList>
            <person name="Mesny F."/>
            <person name="Miyauchi S."/>
            <person name="Thiergart T."/>
            <person name="Pickel B."/>
            <person name="Atanasova L."/>
            <person name="Karlsson M."/>
            <person name="Huettel B."/>
            <person name="Barry K.W."/>
            <person name="Haridas S."/>
            <person name="Chen C."/>
            <person name="Bauer D."/>
            <person name="Andreopoulos W."/>
            <person name="Pangilinan J."/>
            <person name="LaButti K."/>
            <person name="Riley R."/>
            <person name="Lipzen A."/>
            <person name="Clum A."/>
            <person name="Drula E."/>
            <person name="Henrissat B."/>
            <person name="Kohler A."/>
            <person name="Grigoriev I.V."/>
            <person name="Martin F.M."/>
            <person name="Hacquard S."/>
        </authorList>
    </citation>
    <scope>NUCLEOTIDE SEQUENCE [LARGE SCALE GENOMIC DNA]</scope>
    <source>
        <strain evidence="13 14">MPI-SDFR-AT-0080</strain>
    </source>
</reference>
<dbReference type="PROSITE" id="PS50893">
    <property type="entry name" value="ABC_TRANSPORTER_2"/>
    <property type="match status" value="2"/>
</dbReference>
<keyword evidence="8" id="KW-0325">Glycoprotein</keyword>
<dbReference type="CDD" id="cd18579">
    <property type="entry name" value="ABC_6TM_ABCC_D1"/>
    <property type="match status" value="1"/>
</dbReference>
<keyword evidence="13" id="KW-0378">Hydrolase</keyword>
<evidence type="ECO:0000256" key="8">
    <source>
        <dbReference type="ARBA" id="ARBA00023180"/>
    </source>
</evidence>
<dbReference type="Pfam" id="PF24357">
    <property type="entry name" value="TMD0_ABC"/>
    <property type="match status" value="1"/>
</dbReference>
<accession>A0ABQ8FUE3</accession>
<name>A0ABQ8FUE3_9PEZI</name>
<feature type="domain" description="ABC transporter" evidence="11">
    <location>
        <begin position="1238"/>
        <end position="1483"/>
    </location>
</feature>
<feature type="transmembrane region" description="Helical" evidence="10">
    <location>
        <begin position="76"/>
        <end position="97"/>
    </location>
</feature>
<feature type="transmembrane region" description="Helical" evidence="10">
    <location>
        <begin position="411"/>
        <end position="430"/>
    </location>
</feature>